<evidence type="ECO:0000313" key="4">
    <source>
        <dbReference type="Proteomes" id="UP000702209"/>
    </source>
</evidence>
<dbReference type="RefSeq" id="WP_195133123.1">
    <property type="nucleotide sequence ID" value="NZ_JADLQX010000033.1"/>
</dbReference>
<proteinExistence type="predicted"/>
<evidence type="ECO:0000256" key="1">
    <source>
        <dbReference type="SAM" id="Coils"/>
    </source>
</evidence>
<dbReference type="Gene3D" id="1.20.5.170">
    <property type="match status" value="1"/>
</dbReference>
<reference evidence="3 4" key="1">
    <citation type="submission" date="2020-10" db="EMBL/GenBank/DDBJ databases">
        <title>Identification of Nocardia species via Next-generation sequencing and recognition of intraspecies genetic diversity.</title>
        <authorList>
            <person name="Li P."/>
            <person name="Li P."/>
            <person name="Lu B."/>
        </authorList>
    </citation>
    <scope>NUCLEOTIDE SEQUENCE [LARGE SCALE GENOMIC DNA]</scope>
    <source>
        <strain evidence="3 4">BJ06-0157</strain>
    </source>
</reference>
<keyword evidence="1" id="KW-0175">Coiled coil</keyword>
<evidence type="ECO:0000313" key="3">
    <source>
        <dbReference type="EMBL" id="MBF6301918.1"/>
    </source>
</evidence>
<organism evidence="3 4">
    <name type="scientific">Nocardia amamiensis</name>
    <dbReference type="NCBI Taxonomy" id="404578"/>
    <lineage>
        <taxon>Bacteria</taxon>
        <taxon>Bacillati</taxon>
        <taxon>Actinomycetota</taxon>
        <taxon>Actinomycetes</taxon>
        <taxon>Mycobacteriales</taxon>
        <taxon>Nocardiaceae</taxon>
        <taxon>Nocardia</taxon>
    </lineage>
</organism>
<name>A0ABS0D471_9NOCA</name>
<dbReference type="Proteomes" id="UP000702209">
    <property type="component" value="Unassembled WGS sequence"/>
</dbReference>
<keyword evidence="4" id="KW-1185">Reference proteome</keyword>
<dbReference type="EMBL" id="JADLQX010000033">
    <property type="protein sequence ID" value="MBF6301918.1"/>
    <property type="molecule type" value="Genomic_DNA"/>
</dbReference>
<comment type="caution">
    <text evidence="3">The sequence shown here is derived from an EMBL/GenBank/DDBJ whole genome shotgun (WGS) entry which is preliminary data.</text>
</comment>
<protein>
    <submittedName>
        <fullName evidence="3">Uncharacterized protein</fullName>
    </submittedName>
</protein>
<sequence length="147" mass="15713">MTPEQEAVLRDIQLQLRGPGLSGWPQLGTDADGAHRTLVDGLAAALARIGELEHQSAELRTQIVELRTEISELEATTAELTEQVRRLDGPHLPWPLSLIEGPAALVGEQLARLEALWADLARTRGNDGGAGPETDGKTGPAELTSKN</sequence>
<feature type="coiled-coil region" evidence="1">
    <location>
        <begin position="42"/>
        <end position="83"/>
    </location>
</feature>
<gene>
    <name evidence="3" type="ORF">IU459_30875</name>
</gene>
<feature type="region of interest" description="Disordered" evidence="2">
    <location>
        <begin position="124"/>
        <end position="147"/>
    </location>
</feature>
<accession>A0ABS0D471</accession>
<evidence type="ECO:0000256" key="2">
    <source>
        <dbReference type="SAM" id="MobiDB-lite"/>
    </source>
</evidence>